<dbReference type="Pfam" id="PF01545">
    <property type="entry name" value="Cation_efflux"/>
    <property type="match status" value="1"/>
</dbReference>
<dbReference type="PANTHER" id="PTHR43840:SF15">
    <property type="entry name" value="MITOCHONDRIAL METAL TRANSPORTER 1-RELATED"/>
    <property type="match status" value="1"/>
</dbReference>
<evidence type="ECO:0000256" key="4">
    <source>
        <dbReference type="ARBA" id="ARBA00022475"/>
    </source>
</evidence>
<dbReference type="Gene3D" id="3.30.70.1350">
    <property type="entry name" value="Cation efflux protein, cytoplasmic domain"/>
    <property type="match status" value="1"/>
</dbReference>
<evidence type="ECO:0000313" key="13">
    <source>
        <dbReference type="Proteomes" id="UP000198889"/>
    </source>
</evidence>
<comment type="similarity">
    <text evidence="2">Belongs to the cation diffusion facilitator (CDF) transporter (TC 2.A.4) family.</text>
</comment>
<accession>A0A1G4TYN0</accession>
<evidence type="ECO:0000256" key="3">
    <source>
        <dbReference type="ARBA" id="ARBA00022448"/>
    </source>
</evidence>
<dbReference type="Pfam" id="PF16916">
    <property type="entry name" value="ZT_dimer"/>
    <property type="match status" value="1"/>
</dbReference>
<evidence type="ECO:0000256" key="9">
    <source>
        <dbReference type="SAM" id="Phobius"/>
    </source>
</evidence>
<dbReference type="GO" id="GO:0015341">
    <property type="term" value="F:zinc efflux antiporter activity"/>
    <property type="evidence" value="ECO:0007669"/>
    <property type="project" value="TreeGrafter"/>
</dbReference>
<evidence type="ECO:0000256" key="6">
    <source>
        <dbReference type="ARBA" id="ARBA00022989"/>
    </source>
</evidence>
<dbReference type="SUPFAM" id="SSF160240">
    <property type="entry name" value="Cation efflux protein cytoplasmic domain-like"/>
    <property type="match status" value="1"/>
</dbReference>
<dbReference type="InterPro" id="IPR036837">
    <property type="entry name" value="Cation_efflux_CTD_sf"/>
</dbReference>
<dbReference type="FunFam" id="3.30.70.1350:FF:000002">
    <property type="entry name" value="Ferrous-iron efflux pump FieF"/>
    <property type="match status" value="1"/>
</dbReference>
<feature type="transmembrane region" description="Helical" evidence="9">
    <location>
        <begin position="177"/>
        <end position="194"/>
    </location>
</feature>
<feature type="transmembrane region" description="Helical" evidence="9">
    <location>
        <begin position="75"/>
        <end position="93"/>
    </location>
</feature>
<evidence type="ECO:0000256" key="5">
    <source>
        <dbReference type="ARBA" id="ARBA00022692"/>
    </source>
</evidence>
<dbReference type="GO" id="GO:0015093">
    <property type="term" value="F:ferrous iron transmembrane transporter activity"/>
    <property type="evidence" value="ECO:0007669"/>
    <property type="project" value="TreeGrafter"/>
</dbReference>
<organism evidence="12 13">
    <name type="scientific">Ancylobacter rudongensis</name>
    <dbReference type="NCBI Taxonomy" id="177413"/>
    <lineage>
        <taxon>Bacteria</taxon>
        <taxon>Pseudomonadati</taxon>
        <taxon>Pseudomonadota</taxon>
        <taxon>Alphaproteobacteria</taxon>
        <taxon>Hyphomicrobiales</taxon>
        <taxon>Xanthobacteraceae</taxon>
        <taxon>Ancylobacter</taxon>
    </lineage>
</organism>
<dbReference type="AlphaFoldDB" id="A0A1G4TYN0"/>
<keyword evidence="5 9" id="KW-0812">Transmembrane</keyword>
<dbReference type="GO" id="GO:0015086">
    <property type="term" value="F:cadmium ion transmembrane transporter activity"/>
    <property type="evidence" value="ECO:0007669"/>
    <property type="project" value="TreeGrafter"/>
</dbReference>
<comment type="subcellular location">
    <subcellularLocation>
        <location evidence="1">Cell membrane</location>
        <topology evidence="1">Multi-pass membrane protein</topology>
    </subcellularLocation>
</comment>
<evidence type="ECO:0000256" key="1">
    <source>
        <dbReference type="ARBA" id="ARBA00004651"/>
    </source>
</evidence>
<dbReference type="EMBL" id="FMTP01000005">
    <property type="protein sequence ID" value="SCW86522.1"/>
    <property type="molecule type" value="Genomic_DNA"/>
</dbReference>
<dbReference type="Proteomes" id="UP000198889">
    <property type="component" value="Unassembled WGS sequence"/>
</dbReference>
<evidence type="ECO:0000259" key="11">
    <source>
        <dbReference type="Pfam" id="PF16916"/>
    </source>
</evidence>
<dbReference type="GO" id="GO:0006882">
    <property type="term" value="P:intracellular zinc ion homeostasis"/>
    <property type="evidence" value="ECO:0007669"/>
    <property type="project" value="TreeGrafter"/>
</dbReference>
<keyword evidence="7 9" id="KW-0472">Membrane</keyword>
<keyword evidence="4" id="KW-1003">Cell membrane</keyword>
<protein>
    <recommendedName>
        <fullName evidence="8">Protein p34</fullName>
    </recommendedName>
</protein>
<dbReference type="InterPro" id="IPR050291">
    <property type="entry name" value="CDF_Transporter"/>
</dbReference>
<dbReference type="InterPro" id="IPR027469">
    <property type="entry name" value="Cation_efflux_TMD_sf"/>
</dbReference>
<dbReference type="RefSeq" id="WP_091441750.1">
    <property type="nucleotide sequence ID" value="NZ_FMTP01000005.1"/>
</dbReference>
<proteinExistence type="inferred from homology"/>
<gene>
    <name evidence="12" type="ORF">SAMN05660859_3308</name>
</gene>
<feature type="transmembrane region" description="Helical" evidence="9">
    <location>
        <begin position="32"/>
        <end position="55"/>
    </location>
</feature>
<dbReference type="NCBIfam" id="TIGR01297">
    <property type="entry name" value="CDF"/>
    <property type="match status" value="1"/>
</dbReference>
<reference evidence="13" key="1">
    <citation type="submission" date="2016-10" db="EMBL/GenBank/DDBJ databases">
        <authorList>
            <person name="Varghese N."/>
            <person name="Submissions S."/>
        </authorList>
    </citation>
    <scope>NUCLEOTIDE SEQUENCE [LARGE SCALE GENOMIC DNA]</scope>
    <source>
        <strain evidence="13">CGMCC 1.1761</strain>
    </source>
</reference>
<evidence type="ECO:0000256" key="7">
    <source>
        <dbReference type="ARBA" id="ARBA00023136"/>
    </source>
</evidence>
<keyword evidence="3" id="KW-0813">Transport</keyword>
<feature type="transmembrane region" description="Helical" evidence="9">
    <location>
        <begin position="152"/>
        <end position="171"/>
    </location>
</feature>
<dbReference type="InterPro" id="IPR002524">
    <property type="entry name" value="Cation_efflux"/>
</dbReference>
<feature type="domain" description="Cation efflux protein transmembrane" evidence="10">
    <location>
        <begin position="10"/>
        <end position="202"/>
    </location>
</feature>
<keyword evidence="6 9" id="KW-1133">Transmembrane helix</keyword>
<dbReference type="GO" id="GO:0005886">
    <property type="term" value="C:plasma membrane"/>
    <property type="evidence" value="ECO:0007669"/>
    <property type="project" value="UniProtKB-SubCell"/>
</dbReference>
<feature type="transmembrane region" description="Helical" evidence="9">
    <location>
        <begin position="113"/>
        <end position="131"/>
    </location>
</feature>
<dbReference type="InterPro" id="IPR027470">
    <property type="entry name" value="Cation_efflux_CTD"/>
</dbReference>
<dbReference type="PANTHER" id="PTHR43840">
    <property type="entry name" value="MITOCHONDRIAL METAL TRANSPORTER 1-RELATED"/>
    <property type="match status" value="1"/>
</dbReference>
<name>A0A1G4TYN0_9HYPH</name>
<dbReference type="Gene3D" id="1.20.1510.10">
    <property type="entry name" value="Cation efflux protein transmembrane domain"/>
    <property type="match status" value="1"/>
</dbReference>
<evidence type="ECO:0000256" key="8">
    <source>
        <dbReference type="ARBA" id="ARBA00068882"/>
    </source>
</evidence>
<sequence>MALSSRIALINVGISLVVLGLKYAAFLLTGSVALYSDALESIVNVATAIAAVVALRVSAKPADAAHPYGYAKAEYFSAVIVGVLIVVAAITIFREVYLGWLEPHSFDASPQGLAINAAATVINGIWCAVLIREGRRARSPALAADGRHLLTDVVSSAGVLLGVALAALSGWEKLDLVLAGLVALNILWSGWSVLKESVGGLMDQAVPAETLERIRRRIAAEATGAIEAHDLRTRQAGRMIFVDFHLVVPGDMPVSEAHAICDRIEDALEAEVADVLVNIHVEPEVKAKQQGVPVL</sequence>
<evidence type="ECO:0000259" key="10">
    <source>
        <dbReference type="Pfam" id="PF01545"/>
    </source>
</evidence>
<evidence type="ECO:0000256" key="2">
    <source>
        <dbReference type="ARBA" id="ARBA00008114"/>
    </source>
</evidence>
<dbReference type="STRING" id="177413.SAMN05660859_3308"/>
<dbReference type="InterPro" id="IPR058533">
    <property type="entry name" value="Cation_efflux_TM"/>
</dbReference>
<feature type="transmembrane region" description="Helical" evidence="9">
    <location>
        <begin position="7"/>
        <end position="26"/>
    </location>
</feature>
<evidence type="ECO:0000313" key="12">
    <source>
        <dbReference type="EMBL" id="SCW86522.1"/>
    </source>
</evidence>
<feature type="domain" description="Cation efflux protein cytoplasmic" evidence="11">
    <location>
        <begin position="207"/>
        <end position="284"/>
    </location>
</feature>
<dbReference type="SUPFAM" id="SSF161111">
    <property type="entry name" value="Cation efflux protein transmembrane domain-like"/>
    <property type="match status" value="1"/>
</dbReference>
<keyword evidence="13" id="KW-1185">Reference proteome</keyword>